<proteinExistence type="predicted"/>
<reference evidence="2 3" key="1">
    <citation type="submission" date="2019-06" db="EMBL/GenBank/DDBJ databases">
        <title>Complete genome sequence of Antarcticibacterium flavum KCTC 52984T from an Antarctic marine sediment.</title>
        <authorList>
            <person name="Lee Y.M."/>
            <person name="Shin S.C."/>
        </authorList>
    </citation>
    <scope>NUCLEOTIDE SEQUENCE [LARGE SCALE GENOMIC DNA]</scope>
    <source>
        <strain evidence="2 3">KCTC 52984</strain>
    </source>
</reference>
<protein>
    <recommendedName>
        <fullName evidence="4">Lipoprotein</fullName>
    </recommendedName>
</protein>
<keyword evidence="3" id="KW-1185">Reference proteome</keyword>
<feature type="chain" id="PRO_5023025309" description="Lipoprotein" evidence="1">
    <location>
        <begin position="25"/>
        <end position="339"/>
    </location>
</feature>
<evidence type="ECO:0008006" key="4">
    <source>
        <dbReference type="Google" id="ProtNLM"/>
    </source>
</evidence>
<organism evidence="2 3">
    <name type="scientific">Antarcticibacterium flavum</name>
    <dbReference type="NCBI Taxonomy" id="2058175"/>
    <lineage>
        <taxon>Bacteria</taxon>
        <taxon>Pseudomonadati</taxon>
        <taxon>Bacteroidota</taxon>
        <taxon>Flavobacteriia</taxon>
        <taxon>Flavobacteriales</taxon>
        <taxon>Flavobacteriaceae</taxon>
        <taxon>Antarcticibacterium</taxon>
    </lineage>
</organism>
<dbReference type="AlphaFoldDB" id="A0A5B7WZM0"/>
<dbReference type="PROSITE" id="PS51257">
    <property type="entry name" value="PROKAR_LIPOPROTEIN"/>
    <property type="match status" value="1"/>
</dbReference>
<feature type="signal peptide" evidence="1">
    <location>
        <begin position="1"/>
        <end position="24"/>
    </location>
</feature>
<accession>A0A5B7WZM0</accession>
<dbReference type="SUPFAM" id="SSF63829">
    <property type="entry name" value="Calcium-dependent phosphotriesterase"/>
    <property type="match status" value="1"/>
</dbReference>
<gene>
    <name evidence="2" type="ORF">FHG64_03105</name>
</gene>
<dbReference type="OrthoDB" id="1452935at2"/>
<evidence type="ECO:0000313" key="3">
    <source>
        <dbReference type="Proteomes" id="UP000309016"/>
    </source>
</evidence>
<dbReference type="RefSeq" id="WP_139065032.1">
    <property type="nucleotide sequence ID" value="NZ_CP040812.1"/>
</dbReference>
<dbReference type="KEGG" id="afla:FHG64_03105"/>
<sequence>MKKNLSPLLFLVFLILFSCTTSDAPEERKVPEVAVDEDTAFYLALRNDGQLFEIGDTTGEIKTVNKIPGIDFNTVINGVTASSTKLFIYEHEFDPFQAYIHVYNFSNKTSTAHKLTFAEDDFGTFAGLVSMEWDEEKKVLIGLVKENFGENYPVASRVAHIDPVTFKVTPLEIEVEKGHIMGTLLIGNSIYASSFRTSTGSGMTEFFRIDLSNGSVTNLEVDGMTIPPIHLSQDPGSNTVFGFLPVLGSTFMGESNPVTMNLESGAVTYLLPGETTGTKHQFGRSFFNVDTNEHVDIITSPTYNALFRYNSVTQEIIITKLPNTNDLSSMISLVGVRRG</sequence>
<keyword evidence="1" id="KW-0732">Signal</keyword>
<dbReference type="Proteomes" id="UP000309016">
    <property type="component" value="Chromosome"/>
</dbReference>
<evidence type="ECO:0000256" key="1">
    <source>
        <dbReference type="SAM" id="SignalP"/>
    </source>
</evidence>
<evidence type="ECO:0000313" key="2">
    <source>
        <dbReference type="EMBL" id="QCY68457.1"/>
    </source>
</evidence>
<name>A0A5B7WZM0_9FLAO</name>
<dbReference type="EMBL" id="CP040812">
    <property type="protein sequence ID" value="QCY68457.1"/>
    <property type="molecule type" value="Genomic_DNA"/>
</dbReference>